<reference evidence="1 2" key="1">
    <citation type="submission" date="2009-04" db="EMBL/GenBank/DDBJ databases">
        <authorList>
            <person name="Reysenbach A.-L."/>
            <person name="Heidelberg J.F."/>
            <person name="Nelson W.C."/>
        </authorList>
    </citation>
    <scope>NUCLEOTIDE SEQUENCE [LARGE SCALE GENOMIC DNA]</scope>
    <source>
        <strain evidence="1 2">SS-5</strain>
    </source>
</reference>
<evidence type="ECO:0000313" key="1">
    <source>
        <dbReference type="EMBL" id="EEP60726.1"/>
    </source>
</evidence>
<dbReference type="EMBL" id="ABZS01000059">
    <property type="protein sequence ID" value="EEP60726.1"/>
    <property type="molecule type" value="Genomic_DNA"/>
</dbReference>
<keyword evidence="2" id="KW-1185">Reference proteome</keyword>
<accession>C4FJL8</accession>
<comment type="caution">
    <text evidence="1">The sequence shown here is derived from an EMBL/GenBank/DDBJ whole genome shotgun (WGS) entry which is preliminary data.</text>
</comment>
<sequence>MEKRKLIVDGTIIEVARLSRAKTKKIKRVSGKRYWVKRKRKIYSEHLKKEIEYVKINKKRVKDKLLKQ</sequence>
<name>C4FJL8_9AQUI</name>
<dbReference type="Proteomes" id="UP000005540">
    <property type="component" value="Unassembled WGS sequence"/>
</dbReference>
<evidence type="ECO:0000313" key="2">
    <source>
        <dbReference type="Proteomes" id="UP000005540"/>
    </source>
</evidence>
<dbReference type="AlphaFoldDB" id="C4FJL8"/>
<gene>
    <name evidence="1" type="ORF">SULYE_0767</name>
</gene>
<organism evidence="1 2">
    <name type="scientific">Sulfurihydrogenibium yellowstonense SS-5</name>
    <dbReference type="NCBI Taxonomy" id="432331"/>
    <lineage>
        <taxon>Bacteria</taxon>
        <taxon>Pseudomonadati</taxon>
        <taxon>Aquificota</taxon>
        <taxon>Aquificia</taxon>
        <taxon>Aquificales</taxon>
        <taxon>Hydrogenothermaceae</taxon>
        <taxon>Sulfurihydrogenibium</taxon>
    </lineage>
</organism>
<protein>
    <submittedName>
        <fullName evidence="1">Uncharacterized protein</fullName>
    </submittedName>
</protein>
<proteinExistence type="predicted"/>